<evidence type="ECO:0000313" key="2">
    <source>
        <dbReference type="EMBL" id="OBQ60979.1"/>
    </source>
</evidence>
<sequence>MASVAKAIGQALVLMLAGCAQPPPLVHSTGTSLVASETAFALPAPGGPAVTAVLERRFANATQQEILLSTSAHTPGQNMLRVQMFGPVDAAAAGESRLREGYLPLGNIGSEIRQALPGIRMQTSPYYVQNKYGPFGYAAGRSASGDTCLYAWQRISSTGITQTWIGNKGSIQVRLRICDQNEPEQKLLEVMYGYTITSSFKTRNWNPYGEPPAPEASLGKPGQPIYPVGVARFETVTSPQATPRPRLTALSPRQVVAEPLPVLPAPVGPIVPPPPGSSAITPAQSTLVPSPPPVPSKAADKPAAPIVPPPPCAAADGSGTCN</sequence>
<dbReference type="Proteomes" id="UP000093737">
    <property type="component" value="Unassembled WGS sequence"/>
</dbReference>
<comment type="caution">
    <text evidence="2">The sequence shown here is derived from an EMBL/GenBank/DDBJ whole genome shotgun (WGS) entry which is preliminary data.</text>
</comment>
<accession>A0AA91F0B8</accession>
<protein>
    <recommendedName>
        <fullName evidence="4">Cellulose biosynthesis protein BcsN</fullName>
    </recommendedName>
</protein>
<organism evidence="2 3">
    <name type="scientific">Rhizobium loti</name>
    <name type="common">Mesorhizobium loti</name>
    <dbReference type="NCBI Taxonomy" id="381"/>
    <lineage>
        <taxon>Bacteria</taxon>
        <taxon>Pseudomonadati</taxon>
        <taxon>Pseudomonadota</taxon>
        <taxon>Alphaproteobacteria</taxon>
        <taxon>Hyphomicrobiales</taxon>
        <taxon>Phyllobacteriaceae</taxon>
        <taxon>Mesorhizobium</taxon>
    </lineage>
</organism>
<dbReference type="PROSITE" id="PS51257">
    <property type="entry name" value="PROKAR_LIPOPROTEIN"/>
    <property type="match status" value="1"/>
</dbReference>
<evidence type="ECO:0000256" key="1">
    <source>
        <dbReference type="SAM" id="MobiDB-lite"/>
    </source>
</evidence>
<dbReference type="EMBL" id="LYTK01000021">
    <property type="protein sequence ID" value="OBQ60979.1"/>
    <property type="molecule type" value="Genomic_DNA"/>
</dbReference>
<proteinExistence type="predicted"/>
<dbReference type="Pfam" id="PF17038">
    <property type="entry name" value="CBP_BcsN"/>
    <property type="match status" value="1"/>
</dbReference>
<dbReference type="InterPro" id="IPR031482">
    <property type="entry name" value="CBP_BcsN"/>
</dbReference>
<dbReference type="AlphaFoldDB" id="A0AA91F0B8"/>
<feature type="region of interest" description="Disordered" evidence="1">
    <location>
        <begin position="273"/>
        <end position="322"/>
    </location>
</feature>
<name>A0AA91F0B8_RHILI</name>
<evidence type="ECO:0000313" key="3">
    <source>
        <dbReference type="Proteomes" id="UP000093737"/>
    </source>
</evidence>
<evidence type="ECO:0008006" key="4">
    <source>
        <dbReference type="Google" id="ProtNLM"/>
    </source>
</evidence>
<gene>
    <name evidence="2" type="ORF">A8145_24090</name>
</gene>
<reference evidence="2 3" key="1">
    <citation type="submission" date="2016-05" db="EMBL/GenBank/DDBJ databases">
        <authorList>
            <person name="Ramsay J.P."/>
        </authorList>
    </citation>
    <scope>NUCLEOTIDE SEQUENCE [LARGE SCALE GENOMIC DNA]</scope>
    <source>
        <strain evidence="2 3">NZP2042</strain>
    </source>
</reference>